<protein>
    <submittedName>
        <fullName evidence="3">Uncharacterized protein</fullName>
    </submittedName>
</protein>
<keyword evidence="2" id="KW-0812">Transmembrane</keyword>
<gene>
    <name evidence="3" type="ORF">ACFPIE_10010</name>
</gene>
<comment type="caution">
    <text evidence="3">The sequence shown here is derived from an EMBL/GenBank/DDBJ whole genome shotgun (WGS) entry which is preliminary data.</text>
</comment>
<feature type="compositionally biased region" description="Basic and acidic residues" evidence="1">
    <location>
        <begin position="81"/>
        <end position="92"/>
    </location>
</feature>
<name>A0ABW0FRB3_9CAUL</name>
<evidence type="ECO:0000256" key="1">
    <source>
        <dbReference type="SAM" id="MobiDB-lite"/>
    </source>
</evidence>
<keyword evidence="4" id="KW-1185">Reference proteome</keyword>
<feature type="transmembrane region" description="Helical" evidence="2">
    <location>
        <begin position="39"/>
        <end position="64"/>
    </location>
</feature>
<evidence type="ECO:0000313" key="3">
    <source>
        <dbReference type="EMBL" id="MFC5344250.1"/>
    </source>
</evidence>
<feature type="region of interest" description="Disordered" evidence="1">
    <location>
        <begin position="73"/>
        <end position="92"/>
    </location>
</feature>
<reference evidence="4" key="1">
    <citation type="journal article" date="2019" name="Int. J. Syst. Evol. Microbiol.">
        <title>The Global Catalogue of Microorganisms (GCM) 10K type strain sequencing project: providing services to taxonomists for standard genome sequencing and annotation.</title>
        <authorList>
            <consortium name="The Broad Institute Genomics Platform"/>
            <consortium name="The Broad Institute Genome Sequencing Center for Infectious Disease"/>
            <person name="Wu L."/>
            <person name="Ma J."/>
        </authorList>
    </citation>
    <scope>NUCLEOTIDE SEQUENCE [LARGE SCALE GENOMIC DNA]</scope>
    <source>
        <strain evidence="4">JCM 12125</strain>
    </source>
</reference>
<organism evidence="3 4">
    <name type="scientific">Brevundimonas staleyi</name>
    <dbReference type="NCBI Taxonomy" id="74326"/>
    <lineage>
        <taxon>Bacteria</taxon>
        <taxon>Pseudomonadati</taxon>
        <taxon>Pseudomonadota</taxon>
        <taxon>Alphaproteobacteria</taxon>
        <taxon>Caulobacterales</taxon>
        <taxon>Caulobacteraceae</taxon>
        <taxon>Brevundimonas</taxon>
    </lineage>
</organism>
<dbReference type="EMBL" id="JBHSLF010000019">
    <property type="protein sequence ID" value="MFC5344250.1"/>
    <property type="molecule type" value="Genomic_DNA"/>
</dbReference>
<keyword evidence="2" id="KW-0472">Membrane</keyword>
<accession>A0ABW0FRB3</accession>
<dbReference type="Proteomes" id="UP001596152">
    <property type="component" value="Unassembled WGS sequence"/>
</dbReference>
<dbReference type="RefSeq" id="WP_374037569.1">
    <property type="nucleotide sequence ID" value="NZ_CP169082.1"/>
</dbReference>
<sequence length="92" mass="9806">MAGLLRQSLRVLLALAVAAVATWGLGLFWVAIGGGDLPLHGWIAMALGVAGTVGLTWGLMALAFKSNREGWDEQVDNTLDPGREDGEERDPY</sequence>
<keyword evidence="2" id="KW-1133">Transmembrane helix</keyword>
<feature type="transmembrane region" description="Helical" evidence="2">
    <location>
        <begin position="12"/>
        <end position="33"/>
    </location>
</feature>
<proteinExistence type="predicted"/>
<evidence type="ECO:0000313" key="4">
    <source>
        <dbReference type="Proteomes" id="UP001596152"/>
    </source>
</evidence>
<evidence type="ECO:0000256" key="2">
    <source>
        <dbReference type="SAM" id="Phobius"/>
    </source>
</evidence>